<evidence type="ECO:0000256" key="3">
    <source>
        <dbReference type="ARBA" id="ARBA00018009"/>
    </source>
</evidence>
<evidence type="ECO:0000256" key="1">
    <source>
        <dbReference type="ARBA" id="ARBA00010927"/>
    </source>
</evidence>
<dbReference type="PROSITE" id="PS50883">
    <property type="entry name" value="EAL"/>
    <property type="match status" value="1"/>
</dbReference>
<dbReference type="Gene3D" id="3.20.20.450">
    <property type="entry name" value="EAL domain"/>
    <property type="match status" value="1"/>
</dbReference>
<feature type="non-terminal residue" evidence="5">
    <location>
        <position position="1"/>
    </location>
</feature>
<gene>
    <name evidence="5" type="ORF">G9374_004709</name>
</gene>
<organism evidence="5">
    <name type="scientific">Salmonella enteritidis</name>
    <dbReference type="NCBI Taxonomy" id="149539"/>
    <lineage>
        <taxon>Bacteria</taxon>
        <taxon>Pseudomonadati</taxon>
        <taxon>Pseudomonadota</taxon>
        <taxon>Gammaproteobacteria</taxon>
        <taxon>Enterobacterales</taxon>
        <taxon>Enterobacteriaceae</taxon>
        <taxon>Salmonella</taxon>
    </lineage>
</organism>
<feature type="domain" description="EAL" evidence="4">
    <location>
        <begin position="1"/>
        <end position="48"/>
    </location>
</feature>
<evidence type="ECO:0000256" key="2">
    <source>
        <dbReference type="ARBA" id="ARBA00011576"/>
    </source>
</evidence>
<evidence type="ECO:0000313" key="5">
    <source>
        <dbReference type="EMBL" id="HAF7998984.1"/>
    </source>
</evidence>
<proteinExistence type="inferred from homology"/>
<dbReference type="EMBL" id="DAAWIF010000066">
    <property type="protein sequence ID" value="HAF7998984.1"/>
    <property type="molecule type" value="Genomic_DNA"/>
</dbReference>
<dbReference type="AlphaFoldDB" id="A0A753EQI6"/>
<accession>A0A753EQI6</accession>
<name>A0A753EQI6_SALEN</name>
<sequence length="53" mass="5699">GARVIAEGIETPAQAARLRDAGGDYLQGWHCGAPMPFGLFHFRLTQKSQPAFG</sequence>
<comment type="subunit">
    <text evidence="2">Interacts with FlhD in the FlhC(2)FlhD(4) heterohexamer, inhibiting its ability to activate transcription.</text>
</comment>
<reference evidence="5" key="1">
    <citation type="journal article" date="2018" name="Genome Biol.">
        <title>SKESA: strategic k-mer extension for scrupulous assemblies.</title>
        <authorList>
            <person name="Souvorov A."/>
            <person name="Agarwala R."/>
            <person name="Lipman D.J."/>
        </authorList>
    </citation>
    <scope>NUCLEOTIDE SEQUENCE</scope>
    <source>
        <strain evidence="5">2012K-0628</strain>
    </source>
</reference>
<comment type="similarity">
    <text evidence="1">Belongs to the YdiV family.</text>
</comment>
<comment type="caution">
    <text evidence="5">The sequence shown here is derived from an EMBL/GenBank/DDBJ whole genome shotgun (WGS) entry which is preliminary data.</text>
</comment>
<reference evidence="5" key="2">
    <citation type="submission" date="2018-07" db="EMBL/GenBank/DDBJ databases">
        <authorList>
            <consortium name="NCBI Pathogen Detection Project"/>
        </authorList>
    </citation>
    <scope>NUCLEOTIDE SEQUENCE</scope>
    <source>
        <strain evidence="5">2012K-0628</strain>
    </source>
</reference>
<dbReference type="SUPFAM" id="SSF141868">
    <property type="entry name" value="EAL domain-like"/>
    <property type="match status" value="1"/>
</dbReference>
<protein>
    <recommendedName>
        <fullName evidence="3">Anti-FlhC(2)FlhD(4) factor YdiV</fullName>
    </recommendedName>
</protein>
<dbReference type="InterPro" id="IPR001633">
    <property type="entry name" value="EAL_dom"/>
</dbReference>
<evidence type="ECO:0000259" key="4">
    <source>
        <dbReference type="PROSITE" id="PS50883"/>
    </source>
</evidence>
<dbReference type="InterPro" id="IPR035919">
    <property type="entry name" value="EAL_sf"/>
</dbReference>